<reference evidence="2 3" key="1">
    <citation type="submission" date="2020-08" db="EMBL/GenBank/DDBJ databases">
        <title>Genomic Encyclopedia of Type Strains, Phase IV (KMG-IV): sequencing the most valuable type-strain genomes for metagenomic binning, comparative biology and taxonomic classification.</title>
        <authorList>
            <person name="Goeker M."/>
        </authorList>
    </citation>
    <scope>NUCLEOTIDE SEQUENCE [LARGE SCALE GENOMIC DNA]</scope>
    <source>
        <strain evidence="2 3">DSM 2163</strain>
    </source>
</reference>
<dbReference type="InterPro" id="IPR003754">
    <property type="entry name" value="4pyrrol_synth_uPrphyn_synth"/>
</dbReference>
<proteinExistence type="predicted"/>
<dbReference type="CDD" id="cd06578">
    <property type="entry name" value="HemD"/>
    <property type="match status" value="1"/>
</dbReference>
<keyword evidence="3" id="KW-1185">Reference proteome</keyword>
<dbReference type="AlphaFoldDB" id="A0A840ZIH1"/>
<evidence type="ECO:0000259" key="1">
    <source>
        <dbReference type="Pfam" id="PF02602"/>
    </source>
</evidence>
<dbReference type="EMBL" id="JACHOP010000005">
    <property type="protein sequence ID" value="MBB5756915.1"/>
    <property type="molecule type" value="Genomic_DNA"/>
</dbReference>
<gene>
    <name evidence="2" type="ORF">HNR00_001623</name>
</gene>
<sequence length="245" mass="25107">MRIWVSRPEPGAARTARRLEALGHAALVAPVLRIVPTGAPPPQGGFDGLILTSGNAVPATEGVPRDLPVFAVGARTAERARRAGFSHIRCAEGDAVDLAALVTKTLRPGSSLLHAAGEDRKAEPAASLAAAGFSVAVWTAYAARAEGALPEVAARALRDGESAGPAAVLHFSRRSARAAAELCREAGLMGAFRALNHYCLSPDVAAGLAEFGLAAHFVATRPSEDALLAGLPPSDRPSPARQAPG</sequence>
<dbReference type="GO" id="GO:0033014">
    <property type="term" value="P:tetrapyrrole biosynthetic process"/>
    <property type="evidence" value="ECO:0007669"/>
    <property type="project" value="InterPro"/>
</dbReference>
<name>A0A840ZIH1_9HYPH</name>
<comment type="caution">
    <text evidence="2">The sequence shown here is derived from an EMBL/GenBank/DDBJ whole genome shotgun (WGS) entry which is preliminary data.</text>
</comment>
<dbReference type="SUPFAM" id="SSF69618">
    <property type="entry name" value="HemD-like"/>
    <property type="match status" value="1"/>
</dbReference>
<accession>A0A840ZIH1</accession>
<protein>
    <submittedName>
        <fullName evidence="2">Uroporphyrinogen-III synthase</fullName>
        <ecNumber evidence="2">4.2.1.75</ecNumber>
    </submittedName>
</protein>
<dbReference type="Proteomes" id="UP000583454">
    <property type="component" value="Unassembled WGS sequence"/>
</dbReference>
<dbReference type="GO" id="GO:0004852">
    <property type="term" value="F:uroporphyrinogen-III synthase activity"/>
    <property type="evidence" value="ECO:0007669"/>
    <property type="project" value="UniProtKB-EC"/>
</dbReference>
<organism evidence="2 3">
    <name type="scientific">Methylorubrum rhodinum</name>
    <dbReference type="NCBI Taxonomy" id="29428"/>
    <lineage>
        <taxon>Bacteria</taxon>
        <taxon>Pseudomonadati</taxon>
        <taxon>Pseudomonadota</taxon>
        <taxon>Alphaproteobacteria</taxon>
        <taxon>Hyphomicrobiales</taxon>
        <taxon>Methylobacteriaceae</taxon>
        <taxon>Methylorubrum</taxon>
    </lineage>
</organism>
<dbReference type="InterPro" id="IPR036108">
    <property type="entry name" value="4pyrrol_syn_uPrphyn_synt_sf"/>
</dbReference>
<feature type="domain" description="Tetrapyrrole biosynthesis uroporphyrinogen III synthase" evidence="1">
    <location>
        <begin position="14"/>
        <end position="228"/>
    </location>
</feature>
<dbReference type="EC" id="4.2.1.75" evidence="2"/>
<evidence type="ECO:0000313" key="3">
    <source>
        <dbReference type="Proteomes" id="UP000583454"/>
    </source>
</evidence>
<keyword evidence="2" id="KW-0456">Lyase</keyword>
<dbReference type="Gene3D" id="3.40.50.10090">
    <property type="match status" value="2"/>
</dbReference>
<dbReference type="Pfam" id="PF02602">
    <property type="entry name" value="HEM4"/>
    <property type="match status" value="1"/>
</dbReference>
<evidence type="ECO:0000313" key="2">
    <source>
        <dbReference type="EMBL" id="MBB5756915.1"/>
    </source>
</evidence>
<dbReference type="RefSeq" id="WP_183567586.1">
    <property type="nucleotide sequence ID" value="NZ_JACHOP010000005.1"/>
</dbReference>